<evidence type="ECO:0000259" key="1">
    <source>
        <dbReference type="SMART" id="SM00256"/>
    </source>
</evidence>
<evidence type="ECO:0000313" key="2">
    <source>
        <dbReference type="EMBL" id="OIT20048.1"/>
    </source>
</evidence>
<dbReference type="InterPro" id="IPR036047">
    <property type="entry name" value="F-box-like_dom_sf"/>
</dbReference>
<evidence type="ECO:0000313" key="3">
    <source>
        <dbReference type="Proteomes" id="UP000187609"/>
    </source>
</evidence>
<dbReference type="OrthoDB" id="1300531at2759"/>
<dbReference type="InterPro" id="IPR032675">
    <property type="entry name" value="LRR_dom_sf"/>
</dbReference>
<dbReference type="InterPro" id="IPR050232">
    <property type="entry name" value="FBL13/AtMIF1-like"/>
</dbReference>
<dbReference type="SMART" id="SM00256">
    <property type="entry name" value="FBOX"/>
    <property type="match status" value="1"/>
</dbReference>
<dbReference type="Gramene" id="OIT20048">
    <property type="protein sequence ID" value="OIT20048"/>
    <property type="gene ID" value="A4A49_40671"/>
</dbReference>
<dbReference type="CDD" id="cd22160">
    <property type="entry name" value="F-box_AtFBL13-like"/>
    <property type="match status" value="1"/>
</dbReference>
<accession>A0A1J6K4P4</accession>
<feature type="domain" description="F-box" evidence="1">
    <location>
        <begin position="89"/>
        <end position="130"/>
    </location>
</feature>
<dbReference type="InterPro" id="IPR053781">
    <property type="entry name" value="F-box_AtFBL13-like"/>
</dbReference>
<dbReference type="InterPro" id="IPR001810">
    <property type="entry name" value="F-box_dom"/>
</dbReference>
<dbReference type="InterPro" id="IPR055357">
    <property type="entry name" value="LRR_At1g61320_AtMIF1"/>
</dbReference>
<dbReference type="OMA" id="FAMIITE"/>
<name>A0A1J6K4P4_NICAT</name>
<comment type="caution">
    <text evidence="2">The sequence shown here is derived from an EMBL/GenBank/DDBJ whole genome shotgun (WGS) entry which is preliminary data.</text>
</comment>
<dbReference type="Gene3D" id="1.20.1280.50">
    <property type="match status" value="1"/>
</dbReference>
<dbReference type="AlphaFoldDB" id="A0A1J6K4P4"/>
<dbReference type="KEGG" id="nau:109220700"/>
<dbReference type="SUPFAM" id="SSF52047">
    <property type="entry name" value="RNI-like"/>
    <property type="match status" value="1"/>
</dbReference>
<protein>
    <submittedName>
        <fullName evidence="2">F-boxlrr-repeat protein</fullName>
    </submittedName>
</protein>
<dbReference type="SUPFAM" id="SSF81383">
    <property type="entry name" value="F-box domain"/>
    <property type="match status" value="1"/>
</dbReference>
<reference evidence="2" key="1">
    <citation type="submission" date="2016-11" db="EMBL/GenBank/DDBJ databases">
        <title>The genome of Nicotiana attenuata.</title>
        <authorList>
            <person name="Xu S."/>
            <person name="Brockmoeller T."/>
            <person name="Gaquerel E."/>
            <person name="Navarro A."/>
            <person name="Kuhl H."/>
            <person name="Gase K."/>
            <person name="Ling Z."/>
            <person name="Zhou W."/>
            <person name="Kreitzer C."/>
            <person name="Stanke M."/>
            <person name="Tang H."/>
            <person name="Lyons E."/>
            <person name="Pandey P."/>
            <person name="Pandey S.P."/>
            <person name="Timmermann B."/>
            <person name="Baldwin I.T."/>
        </authorList>
    </citation>
    <scope>NUCLEOTIDE SEQUENCE [LARGE SCALE GENOMIC DNA]</scope>
    <source>
        <strain evidence="2">UT</strain>
    </source>
</reference>
<dbReference type="Pfam" id="PF00646">
    <property type="entry name" value="F-box"/>
    <property type="match status" value="1"/>
</dbReference>
<dbReference type="PANTHER" id="PTHR31900:SF32">
    <property type="entry name" value="F-BOX_RNI_FBD-LIKE DOMAIN PROTEIN"/>
    <property type="match status" value="1"/>
</dbReference>
<dbReference type="STRING" id="49451.A0A1J6K4P4"/>
<keyword evidence="3" id="KW-1185">Reference proteome</keyword>
<dbReference type="PANTHER" id="PTHR31900">
    <property type="entry name" value="F-BOX/RNI SUPERFAMILY PROTEIN-RELATED"/>
    <property type="match status" value="1"/>
</dbReference>
<dbReference type="Pfam" id="PF23622">
    <property type="entry name" value="LRR_At1g61320_AtMIF1"/>
    <property type="match status" value="1"/>
</dbReference>
<proteinExistence type="predicted"/>
<dbReference type="Gene3D" id="3.80.10.10">
    <property type="entry name" value="Ribonuclease Inhibitor"/>
    <property type="match status" value="1"/>
</dbReference>
<sequence>MKLDHHLNSSVTALDASNYDIVKVSAGRTLHMDQTDFILPTYHSEFAMIITEPVGKPKESTPQSTVMKKPKLMETVAKDDGTLDRINKLPESLLARILSLLPSTKNAVRTCLVSKRWQYLWTSIDNLTLLCESPSEAEKFVPFVDYAFAQRTNSKIRKFYLDCWDMPSYSLHIDQWLTYVIKSKVEHVVLNSTFFKVYILPQSFYTCSSLVTLGLRNCAFDKGVVISWKSLKTVKFMTVELDDEAIVKLLTGCPSLETMELTFFHGFHHLEIKNTNLKTLKLHNFWLLYGGDHSLQIVAPYLQHLVIPGNLDDFKCRLVNVSSLVSAELTFDIRCEIQDNSCRDYHRVFWTLVQDYLQKLRHVNELSIGTWFAEVLFMMQLDGAQLPELKCKCLTLKLHITKYNLYGVASLLRASPHLETLNIHMDVEVNFLQCRYESSNLHQGDNIDLESWISNSVFPSLKSVNIICPTFIGMCRTGRHDRLFQLSKFLLKNAKVLEKFVIMAKRTRCGLCSRNCVSAYSSGLAAKLLCCQRHSTKFMMSFHESRFCMSRMQVVLFLGT</sequence>
<organism evidence="2 3">
    <name type="scientific">Nicotiana attenuata</name>
    <name type="common">Coyote tobacco</name>
    <dbReference type="NCBI Taxonomy" id="49451"/>
    <lineage>
        <taxon>Eukaryota</taxon>
        <taxon>Viridiplantae</taxon>
        <taxon>Streptophyta</taxon>
        <taxon>Embryophyta</taxon>
        <taxon>Tracheophyta</taxon>
        <taxon>Spermatophyta</taxon>
        <taxon>Magnoliopsida</taxon>
        <taxon>eudicotyledons</taxon>
        <taxon>Gunneridae</taxon>
        <taxon>Pentapetalae</taxon>
        <taxon>asterids</taxon>
        <taxon>lamiids</taxon>
        <taxon>Solanales</taxon>
        <taxon>Solanaceae</taxon>
        <taxon>Nicotianoideae</taxon>
        <taxon>Nicotianeae</taxon>
        <taxon>Nicotiana</taxon>
    </lineage>
</organism>
<dbReference type="Proteomes" id="UP000187609">
    <property type="component" value="Unassembled WGS sequence"/>
</dbReference>
<dbReference type="EMBL" id="MJEQ01005815">
    <property type="protein sequence ID" value="OIT20048.1"/>
    <property type="molecule type" value="Genomic_DNA"/>
</dbReference>
<gene>
    <name evidence="2" type="ORF">A4A49_40671</name>
</gene>